<organism evidence="2 3">
    <name type="scientific">Obba rivulosa</name>
    <dbReference type="NCBI Taxonomy" id="1052685"/>
    <lineage>
        <taxon>Eukaryota</taxon>
        <taxon>Fungi</taxon>
        <taxon>Dikarya</taxon>
        <taxon>Basidiomycota</taxon>
        <taxon>Agaricomycotina</taxon>
        <taxon>Agaricomycetes</taxon>
        <taxon>Polyporales</taxon>
        <taxon>Gelatoporiaceae</taxon>
        <taxon>Obba</taxon>
    </lineage>
</organism>
<accession>A0A8E2DMM8</accession>
<dbReference type="EMBL" id="KV722389">
    <property type="protein sequence ID" value="OCH91224.1"/>
    <property type="molecule type" value="Genomic_DNA"/>
</dbReference>
<dbReference type="AlphaFoldDB" id="A0A8E2DMM8"/>
<keyword evidence="3" id="KW-1185">Reference proteome</keyword>
<feature type="transmembrane region" description="Helical" evidence="1">
    <location>
        <begin position="89"/>
        <end position="109"/>
    </location>
</feature>
<dbReference type="Proteomes" id="UP000250043">
    <property type="component" value="Unassembled WGS sequence"/>
</dbReference>
<protein>
    <submittedName>
        <fullName evidence="2">Uncharacterized protein</fullName>
    </submittedName>
</protein>
<feature type="transmembrane region" description="Helical" evidence="1">
    <location>
        <begin position="48"/>
        <end position="69"/>
    </location>
</feature>
<keyword evidence="1" id="KW-0472">Membrane</keyword>
<evidence type="ECO:0000313" key="3">
    <source>
        <dbReference type="Proteomes" id="UP000250043"/>
    </source>
</evidence>
<keyword evidence="1" id="KW-0812">Transmembrane</keyword>
<reference evidence="2 3" key="1">
    <citation type="submission" date="2016-07" db="EMBL/GenBank/DDBJ databases">
        <title>Draft genome of the white-rot fungus Obba rivulosa 3A-2.</title>
        <authorList>
            <consortium name="DOE Joint Genome Institute"/>
            <person name="Miettinen O."/>
            <person name="Riley R."/>
            <person name="Acob R."/>
            <person name="Barry K."/>
            <person name="Cullen D."/>
            <person name="De Vries R."/>
            <person name="Hainaut M."/>
            <person name="Hatakka A."/>
            <person name="Henrissat B."/>
            <person name="Hilden K."/>
            <person name="Kuo R."/>
            <person name="Labutti K."/>
            <person name="Lipzen A."/>
            <person name="Makela M.R."/>
            <person name="Sandor L."/>
            <person name="Spatafora J.W."/>
            <person name="Grigoriev I.V."/>
            <person name="Hibbett D.S."/>
        </authorList>
    </citation>
    <scope>NUCLEOTIDE SEQUENCE [LARGE SCALE GENOMIC DNA]</scope>
    <source>
        <strain evidence="2 3">3A-2</strain>
    </source>
</reference>
<feature type="transmembrane region" description="Helical" evidence="1">
    <location>
        <begin position="129"/>
        <end position="153"/>
    </location>
</feature>
<keyword evidence="1" id="KW-1133">Transmembrane helix</keyword>
<feature type="transmembrane region" description="Helical" evidence="1">
    <location>
        <begin position="221"/>
        <end position="245"/>
    </location>
</feature>
<feature type="transmembrane region" description="Helical" evidence="1">
    <location>
        <begin position="251"/>
        <end position="273"/>
    </location>
</feature>
<gene>
    <name evidence="2" type="ORF">OBBRIDRAFT_543779</name>
</gene>
<feature type="transmembrane region" description="Helical" evidence="1">
    <location>
        <begin position="179"/>
        <end position="201"/>
    </location>
</feature>
<evidence type="ECO:0000313" key="2">
    <source>
        <dbReference type="EMBL" id="OCH91224.1"/>
    </source>
</evidence>
<feature type="transmembrane region" description="Helical" evidence="1">
    <location>
        <begin position="20"/>
        <end position="41"/>
    </location>
</feature>
<proteinExistence type="predicted"/>
<evidence type="ECO:0000256" key="1">
    <source>
        <dbReference type="SAM" id="Phobius"/>
    </source>
</evidence>
<sequence>MSGKMAFAEHATPTDLTIYLFFQIAADHILLPLLVATFLLAPSVKRHATVISVCCAGVIAGIVSSLLFYAGKHIGPEPSKGLCIAQMALIDAVPPMSSVAVLALVFYVWSSFKPSQFHHREKAVLRPAVTASLVCAPYLTFIIFAAVGTHLGLRHSDLVNRDRLYFYCSIKWKPFTDTVGIFTALVCIVATVLECRLLVVLSRNWRALRRAGLGTGIDLQLIVRVCIFTVYILIGTVISLSSIWIGDGVLTNMWAASGGMASFLIFSTQADVFRAWCFWRRPLTRPDTMSSERRLPRAPYPSFDLDLLKRTDSDINEKTRLEALRAYYTSRVQDMGVPIEVISKPEDAFILGQQPRRAWGIDPWAPRNL</sequence>
<name>A0A8E2DMM8_9APHY</name>
<dbReference type="OrthoDB" id="3232296at2759"/>